<sequence>MDRDAHGVEPDHSGQYWQEQPQQDPYAGYYQQPYGYEYADPQQPQQYYDPYAAAQQTVYQDYQQPAEYTAYPAGYAEPQQPQQYYDPGQYWTSEQQQAAAQQTQAWYDPYTGGTEGYAAEQQFPLQAEAPAAEQFTADTPTAQPAPASQPEPEPEAAPDQQPAREAAADAPSGLGRRLLDAATGRAPGTDRRTFLLRAGVGATALIVLAGVGITVAGNGADTPSSAAAAGRHSTTDVGTSHTRTWAAPADTVGSGGNDGLLGAWLLDSAVVRGDASGVTAYALADGHKLWSVAAPGSGAVPCAMSATANADGVGAVLFQPKPGTGQACTQLVAVDTATGKAKWTKSISGATKNYGGQVMVDDTRVVAVGDSAAYGYDAATGKQSWSYTGPGKYCALSGNGTGTTVLLQSTCADTSPKQQAITLDAASGKLRWWRGLPQNAASYTVLSATPPVVAVHMSDPAKDTLMSFTDKGDVQSTVPVAQTGGRLDSTHGTFDPAPALFFQGTTLVAAVEPSTSAAGTAGATAFVALNLTNGQQLWRTAVQEKGQSVPVAVDDTAAVVATEERLGQPARLSRLDLTTGKETVGGQFPQNTGSLLGSGRLLLRDRVVVALPEYTTSYHTAATLWTGQ</sequence>
<dbReference type="InterPro" id="IPR015943">
    <property type="entry name" value="WD40/YVTN_repeat-like_dom_sf"/>
</dbReference>
<dbReference type="InterPro" id="IPR011047">
    <property type="entry name" value="Quinoprotein_ADH-like_sf"/>
</dbReference>
<organism evidence="4 5">
    <name type="scientific">Streptacidiphilus monticola</name>
    <dbReference type="NCBI Taxonomy" id="2161674"/>
    <lineage>
        <taxon>Bacteria</taxon>
        <taxon>Bacillati</taxon>
        <taxon>Actinomycetota</taxon>
        <taxon>Actinomycetes</taxon>
        <taxon>Kitasatosporales</taxon>
        <taxon>Streptomycetaceae</taxon>
        <taxon>Streptacidiphilus</taxon>
    </lineage>
</organism>
<dbReference type="SUPFAM" id="SSF50998">
    <property type="entry name" value="Quinoprotein alcohol dehydrogenase-like"/>
    <property type="match status" value="1"/>
</dbReference>
<accession>A0ABW1FZ96</accession>
<feature type="transmembrane region" description="Helical" evidence="2">
    <location>
        <begin position="194"/>
        <end position="216"/>
    </location>
</feature>
<protein>
    <submittedName>
        <fullName evidence="4">PQQ-binding-like beta-propeller repeat protein</fullName>
    </submittedName>
</protein>
<feature type="compositionally biased region" description="Low complexity" evidence="1">
    <location>
        <begin position="157"/>
        <end position="171"/>
    </location>
</feature>
<feature type="region of interest" description="Disordered" evidence="1">
    <location>
        <begin position="1"/>
        <end position="30"/>
    </location>
</feature>
<keyword evidence="5" id="KW-1185">Reference proteome</keyword>
<keyword evidence="2" id="KW-0472">Membrane</keyword>
<keyword evidence="2" id="KW-1133">Transmembrane helix</keyword>
<feature type="region of interest" description="Disordered" evidence="1">
    <location>
        <begin position="78"/>
        <end position="103"/>
    </location>
</feature>
<comment type="caution">
    <text evidence="4">The sequence shown here is derived from an EMBL/GenBank/DDBJ whole genome shotgun (WGS) entry which is preliminary data.</text>
</comment>
<evidence type="ECO:0000313" key="5">
    <source>
        <dbReference type="Proteomes" id="UP001596174"/>
    </source>
</evidence>
<evidence type="ECO:0000259" key="3">
    <source>
        <dbReference type="Pfam" id="PF13360"/>
    </source>
</evidence>
<feature type="region of interest" description="Disordered" evidence="1">
    <location>
        <begin position="221"/>
        <end position="241"/>
    </location>
</feature>
<dbReference type="Pfam" id="PF13360">
    <property type="entry name" value="PQQ_2"/>
    <property type="match status" value="1"/>
</dbReference>
<feature type="domain" description="Pyrrolo-quinoline quinone repeat" evidence="3">
    <location>
        <begin position="276"/>
        <end position="454"/>
    </location>
</feature>
<dbReference type="PANTHER" id="PTHR34512:SF30">
    <property type="entry name" value="OUTER MEMBRANE PROTEIN ASSEMBLY FACTOR BAMB"/>
    <property type="match status" value="1"/>
</dbReference>
<evidence type="ECO:0000256" key="2">
    <source>
        <dbReference type="SAM" id="Phobius"/>
    </source>
</evidence>
<reference evidence="5" key="1">
    <citation type="journal article" date="2019" name="Int. J. Syst. Evol. Microbiol.">
        <title>The Global Catalogue of Microorganisms (GCM) 10K type strain sequencing project: providing services to taxonomists for standard genome sequencing and annotation.</title>
        <authorList>
            <consortium name="The Broad Institute Genomics Platform"/>
            <consortium name="The Broad Institute Genome Sequencing Center for Infectious Disease"/>
            <person name="Wu L."/>
            <person name="Ma J."/>
        </authorList>
    </citation>
    <scope>NUCLEOTIDE SEQUENCE [LARGE SCALE GENOMIC DNA]</scope>
    <source>
        <strain evidence="5">JCM 4816</strain>
    </source>
</reference>
<feature type="region of interest" description="Disordered" evidence="1">
    <location>
        <begin position="138"/>
        <end position="187"/>
    </location>
</feature>
<gene>
    <name evidence="4" type="ORF">ACFP3V_09055</name>
</gene>
<feature type="compositionally biased region" description="Low complexity" evidence="1">
    <location>
        <begin position="20"/>
        <end position="30"/>
    </location>
</feature>
<dbReference type="InterPro" id="IPR002372">
    <property type="entry name" value="PQQ_rpt_dom"/>
</dbReference>
<evidence type="ECO:0000256" key="1">
    <source>
        <dbReference type="SAM" id="MobiDB-lite"/>
    </source>
</evidence>
<feature type="compositionally biased region" description="Basic and acidic residues" evidence="1">
    <location>
        <begin position="1"/>
        <end position="12"/>
    </location>
</feature>
<evidence type="ECO:0000313" key="4">
    <source>
        <dbReference type="EMBL" id="MFC5907368.1"/>
    </source>
</evidence>
<dbReference type="RefSeq" id="WP_380581711.1">
    <property type="nucleotide sequence ID" value="NZ_JBHSQJ010000031.1"/>
</dbReference>
<dbReference type="PANTHER" id="PTHR34512">
    <property type="entry name" value="CELL SURFACE PROTEIN"/>
    <property type="match status" value="1"/>
</dbReference>
<dbReference type="EMBL" id="JBHSQJ010000031">
    <property type="protein sequence ID" value="MFC5907368.1"/>
    <property type="molecule type" value="Genomic_DNA"/>
</dbReference>
<dbReference type="Gene3D" id="2.40.128.630">
    <property type="match status" value="1"/>
</dbReference>
<proteinExistence type="predicted"/>
<feature type="compositionally biased region" description="Low complexity" evidence="1">
    <location>
        <begin position="138"/>
        <end position="150"/>
    </location>
</feature>
<dbReference type="Proteomes" id="UP001596174">
    <property type="component" value="Unassembled WGS sequence"/>
</dbReference>
<dbReference type="Gene3D" id="2.130.10.10">
    <property type="entry name" value="YVTN repeat-like/Quinoprotein amine dehydrogenase"/>
    <property type="match status" value="1"/>
</dbReference>
<name>A0ABW1FZ96_9ACTN</name>
<keyword evidence="2" id="KW-0812">Transmembrane</keyword>